<dbReference type="GO" id="GO:0016787">
    <property type="term" value="F:hydrolase activity"/>
    <property type="evidence" value="ECO:0007669"/>
    <property type="project" value="UniProtKB-KW"/>
</dbReference>
<dbReference type="SUPFAM" id="SSF53474">
    <property type="entry name" value="alpha/beta-Hydrolases"/>
    <property type="match status" value="1"/>
</dbReference>
<reference evidence="2 3" key="1">
    <citation type="submission" date="2024-06" db="EMBL/GenBank/DDBJ databases">
        <authorList>
            <person name="Li F."/>
        </authorList>
    </citation>
    <scope>NUCLEOTIDE SEQUENCE [LARGE SCALE GENOMIC DNA]</scope>
    <source>
        <strain evidence="2 3">GXAS 311</strain>
    </source>
</reference>
<dbReference type="Gene3D" id="3.40.50.1820">
    <property type="entry name" value="alpha/beta hydrolase"/>
    <property type="match status" value="1"/>
</dbReference>
<evidence type="ECO:0000313" key="2">
    <source>
        <dbReference type="EMBL" id="MET1255377.1"/>
    </source>
</evidence>
<organism evidence="2 3">
    <name type="scientific">Aliikangiella maris</name>
    <dbReference type="NCBI Taxonomy" id="3162458"/>
    <lineage>
        <taxon>Bacteria</taxon>
        <taxon>Pseudomonadati</taxon>
        <taxon>Pseudomonadota</taxon>
        <taxon>Gammaproteobacteria</taxon>
        <taxon>Oceanospirillales</taxon>
        <taxon>Pleioneaceae</taxon>
        <taxon>Aliikangiella</taxon>
    </lineage>
</organism>
<feature type="domain" description="AB hydrolase-1" evidence="1">
    <location>
        <begin position="20"/>
        <end position="249"/>
    </location>
</feature>
<evidence type="ECO:0000313" key="3">
    <source>
        <dbReference type="Proteomes" id="UP001548189"/>
    </source>
</evidence>
<protein>
    <submittedName>
        <fullName evidence="2">Alpha/beta hydrolase</fullName>
    </submittedName>
</protein>
<dbReference type="Proteomes" id="UP001548189">
    <property type="component" value="Unassembled WGS sequence"/>
</dbReference>
<dbReference type="RefSeq" id="WP_353895962.1">
    <property type="nucleotide sequence ID" value="NZ_JBEVCJ010000009.1"/>
</dbReference>
<proteinExistence type="predicted"/>
<dbReference type="PANTHER" id="PTHR43798">
    <property type="entry name" value="MONOACYLGLYCEROL LIPASE"/>
    <property type="match status" value="1"/>
</dbReference>
<dbReference type="Pfam" id="PF00561">
    <property type="entry name" value="Abhydrolase_1"/>
    <property type="match status" value="1"/>
</dbReference>
<dbReference type="InterPro" id="IPR050266">
    <property type="entry name" value="AB_hydrolase_sf"/>
</dbReference>
<dbReference type="PANTHER" id="PTHR43798:SF33">
    <property type="entry name" value="HYDROLASE, PUTATIVE (AFU_ORTHOLOGUE AFUA_2G14860)-RELATED"/>
    <property type="match status" value="1"/>
</dbReference>
<dbReference type="EMBL" id="JBEVCJ010000009">
    <property type="protein sequence ID" value="MET1255377.1"/>
    <property type="molecule type" value="Genomic_DNA"/>
</dbReference>
<keyword evidence="2" id="KW-0378">Hydrolase</keyword>
<evidence type="ECO:0000259" key="1">
    <source>
        <dbReference type="Pfam" id="PF00561"/>
    </source>
</evidence>
<name>A0ABV2BTX6_9GAMM</name>
<dbReference type="InterPro" id="IPR000073">
    <property type="entry name" value="AB_hydrolase_1"/>
</dbReference>
<keyword evidence="3" id="KW-1185">Reference proteome</keyword>
<sequence length="266" mass="30558">MKLLVDGGELYYEVYGEGETIVFLNGFASGISNWYPVIKDLKQSYRCVLFDYLGTGDSQCHTDYQFSLDAYANDINQLIESLDAEKVHLVGYSMGGWLAQYYSRQFSEKVVSLSLINSSSRIFARQNWIISHFIDVLRDSDIEVFGKLMFVSYYSPEFFEKNEAHLDRLKKLAVLTFEKQSRKNWESVLHSCLPFNGESHLSTLDIPVLCISGETDVLCPKHTAERFKQLVKNITAIEFPSVGHAIPMEQFKLLKIELERFITNLN</sequence>
<comment type="caution">
    <text evidence="2">The sequence shown here is derived from an EMBL/GenBank/DDBJ whole genome shotgun (WGS) entry which is preliminary data.</text>
</comment>
<accession>A0ABV2BTX6</accession>
<dbReference type="InterPro" id="IPR029058">
    <property type="entry name" value="AB_hydrolase_fold"/>
</dbReference>
<gene>
    <name evidence="2" type="ORF">ABVT43_09590</name>
</gene>
<dbReference type="PRINTS" id="PR00111">
    <property type="entry name" value="ABHYDROLASE"/>
</dbReference>